<evidence type="ECO:0000256" key="1">
    <source>
        <dbReference type="SAM" id="Coils"/>
    </source>
</evidence>
<protein>
    <submittedName>
        <fullName evidence="2">Uncharacterized protein</fullName>
    </submittedName>
</protein>
<feature type="coiled-coil region" evidence="1">
    <location>
        <begin position="45"/>
        <end position="72"/>
    </location>
</feature>
<dbReference type="Proteomes" id="UP000041254">
    <property type="component" value="Unassembled WGS sequence"/>
</dbReference>
<dbReference type="AlphaFoldDB" id="A0A0G4EL50"/>
<organism evidence="2 3">
    <name type="scientific">Vitrella brassicaformis (strain CCMP3155)</name>
    <dbReference type="NCBI Taxonomy" id="1169540"/>
    <lineage>
        <taxon>Eukaryota</taxon>
        <taxon>Sar</taxon>
        <taxon>Alveolata</taxon>
        <taxon>Colpodellida</taxon>
        <taxon>Vitrellaceae</taxon>
        <taxon>Vitrella</taxon>
    </lineage>
</organism>
<dbReference type="VEuPathDB" id="CryptoDB:Vbra_7786"/>
<reference evidence="2 3" key="1">
    <citation type="submission" date="2014-11" db="EMBL/GenBank/DDBJ databases">
        <authorList>
            <person name="Zhu J."/>
            <person name="Qi W."/>
            <person name="Song R."/>
        </authorList>
    </citation>
    <scope>NUCLEOTIDE SEQUENCE [LARGE SCALE GENOMIC DNA]</scope>
</reference>
<dbReference type="InParanoid" id="A0A0G4EL50"/>
<proteinExistence type="predicted"/>
<keyword evidence="3" id="KW-1185">Reference proteome</keyword>
<evidence type="ECO:0000313" key="2">
    <source>
        <dbReference type="EMBL" id="CEL97911.1"/>
    </source>
</evidence>
<accession>A0A0G4EL50</accession>
<keyword evidence="1" id="KW-0175">Coiled coil</keyword>
<name>A0A0G4EL50_VITBC</name>
<dbReference type="EMBL" id="CDMY01000258">
    <property type="protein sequence ID" value="CEL97911.1"/>
    <property type="molecule type" value="Genomic_DNA"/>
</dbReference>
<sequence>MPHHRCTSAIEAKTSQCEELKGKPLPPSLANVPYVDPETAEAKRQARQAEADRQLEEMLRQLEEDGDESELEDDFAPTTDYRPAAILRYEAEEAARRQQVEEEDPDRCLHFIFVRPIY</sequence>
<gene>
    <name evidence="2" type="ORF">Vbra_7786</name>
</gene>
<evidence type="ECO:0000313" key="3">
    <source>
        <dbReference type="Proteomes" id="UP000041254"/>
    </source>
</evidence>